<keyword evidence="2" id="KW-1185">Reference proteome</keyword>
<accession>A0A9W7SKX6</accession>
<proteinExistence type="predicted"/>
<evidence type="ECO:0000313" key="2">
    <source>
        <dbReference type="Proteomes" id="UP001138500"/>
    </source>
</evidence>
<reference evidence="1 2" key="2">
    <citation type="journal article" date="2021" name="Curr. Genet.">
        <title>Genetic response to nitrogen starvation in the aggressive Eucalyptus foliar pathogen Teratosphaeria destructans.</title>
        <authorList>
            <person name="Havenga M."/>
            <person name="Wingfield B.D."/>
            <person name="Wingfield M.J."/>
            <person name="Dreyer L.L."/>
            <person name="Roets F."/>
            <person name="Aylward J."/>
        </authorList>
    </citation>
    <scope>NUCLEOTIDE SEQUENCE [LARGE SCALE GENOMIC DNA]</scope>
    <source>
        <strain evidence="1">CMW44962</strain>
    </source>
</reference>
<name>A0A9W7SKX6_9PEZI</name>
<dbReference type="EMBL" id="RIBY02002267">
    <property type="protein sequence ID" value="KAH9821386.1"/>
    <property type="molecule type" value="Genomic_DNA"/>
</dbReference>
<reference evidence="1 2" key="1">
    <citation type="journal article" date="2018" name="IMA Fungus">
        <title>IMA Genome-F 10: Nine draft genome sequences of Claviceps purpurea s.lat., including C. arundinis, C. humidiphila, and C. cf. spartinae, pseudomolecules for the pitch canker pathogen Fusarium circinatum, draft genome of Davidsoniella eucalypti, Grosmannia galeiformis, Quambalaria eucalypti, and Teratosphaeria destructans.</title>
        <authorList>
            <person name="Wingfield B.D."/>
            <person name="Liu M."/>
            <person name="Nguyen H.D."/>
            <person name="Lane F.A."/>
            <person name="Morgan S.W."/>
            <person name="De Vos L."/>
            <person name="Wilken P.M."/>
            <person name="Duong T.A."/>
            <person name="Aylward J."/>
            <person name="Coetzee M.P."/>
            <person name="Dadej K."/>
            <person name="De Beer Z.W."/>
            <person name="Findlay W."/>
            <person name="Havenga M."/>
            <person name="Kolarik M."/>
            <person name="Menzies J.G."/>
            <person name="Naidoo K."/>
            <person name="Pochopski O."/>
            <person name="Shoukouhi P."/>
            <person name="Santana Q.C."/>
            <person name="Seifert K.A."/>
            <person name="Soal N."/>
            <person name="Steenkamp E.T."/>
            <person name="Tatham C.T."/>
            <person name="van der Nest M.A."/>
            <person name="Wingfield M.J."/>
        </authorList>
    </citation>
    <scope>NUCLEOTIDE SEQUENCE [LARGE SCALE GENOMIC DNA]</scope>
    <source>
        <strain evidence="1">CMW44962</strain>
    </source>
</reference>
<organism evidence="1 2">
    <name type="scientific">Teratosphaeria destructans</name>
    <dbReference type="NCBI Taxonomy" id="418781"/>
    <lineage>
        <taxon>Eukaryota</taxon>
        <taxon>Fungi</taxon>
        <taxon>Dikarya</taxon>
        <taxon>Ascomycota</taxon>
        <taxon>Pezizomycotina</taxon>
        <taxon>Dothideomycetes</taxon>
        <taxon>Dothideomycetidae</taxon>
        <taxon>Mycosphaerellales</taxon>
        <taxon>Teratosphaeriaceae</taxon>
        <taxon>Teratosphaeria</taxon>
    </lineage>
</organism>
<dbReference type="Proteomes" id="UP001138500">
    <property type="component" value="Unassembled WGS sequence"/>
</dbReference>
<protein>
    <submittedName>
        <fullName evidence="1">Uncharacterized protein</fullName>
    </submittedName>
</protein>
<sequence length="62" mass="6660">MQTYGGILAGLRPAALECDPVALVLKTLRGDKTLDARSLGVRLRTLLLGLDFAADDEFADLE</sequence>
<evidence type="ECO:0000313" key="1">
    <source>
        <dbReference type="EMBL" id="KAH9821386.1"/>
    </source>
</evidence>
<dbReference type="AlphaFoldDB" id="A0A9W7SKX6"/>
<gene>
    <name evidence="1" type="ORF">Tdes44962_MAKER04983</name>
</gene>
<comment type="caution">
    <text evidence="1">The sequence shown here is derived from an EMBL/GenBank/DDBJ whole genome shotgun (WGS) entry which is preliminary data.</text>
</comment>